<dbReference type="InterPro" id="IPR024474">
    <property type="entry name" value="Znf_dom_IS66"/>
</dbReference>
<evidence type="ECO:0000313" key="7">
    <source>
        <dbReference type="EMBL" id="MQU46196.1"/>
    </source>
</evidence>
<dbReference type="RefSeq" id="WP_048390116.1">
    <property type="nucleotide sequence ID" value="NZ_CP181271.1"/>
</dbReference>
<dbReference type="Proteomes" id="UP000466863">
    <property type="component" value="Unassembled WGS sequence"/>
</dbReference>
<dbReference type="InterPro" id="IPR039552">
    <property type="entry name" value="IS66_C"/>
</dbReference>
<evidence type="ECO:0000313" key="5">
    <source>
        <dbReference type="EMBL" id="MQT76197.1"/>
    </source>
</evidence>
<sequence length="508" mass="57400">MIPTTPLDQLDTEQLRNLAARLLKHVEVLDKEVLHQKTRNQQLIHEIAQLKRHRFAKRSESFSPDQASLLDDLIETDLAAIEAELEILAPKPAQLVARQQPKRTALPAEFPRTLIHHEPENTQCQCGCALKRIGEDVSEKLDYTPGVFSVERHIRGKWVCDNCETLIQKPVPAQVIDKGIPTAGLLAQVMIAKYADHLPLYRQEQIFGRAGLAIPRSTLASWVGACGVQLQPLVDALREVVLEHNVVHVDETPVQMLAPGEKKTHRAYVWSYATTAFAEISAVVYDFSPGRSGEYARTFLGNWKGKLVCDDYSGYKASFALGVTEIGCMTHARRKFYDLHISNKSVLAEQALRYIAALYEIEREVRDLEPDVRRRIRQEKAAPLMDAFHAWMIAQRELVHEGLGITKALDYSLKRWAALSRYLNDGTVPIDNNHIENQIRPWALGRKNWLFAGSLRSGQRAAALMSLIQSAKLSGHDAYAYLKDVLTRLPTQRASEIGELLPHRWRQA</sequence>
<dbReference type="PANTHER" id="PTHR33678">
    <property type="entry name" value="BLL1576 PROTEIN"/>
    <property type="match status" value="1"/>
</dbReference>
<evidence type="ECO:0000313" key="10">
    <source>
        <dbReference type="Proteomes" id="UP000470186"/>
    </source>
</evidence>
<feature type="domain" description="Transposase TnpC homeodomain" evidence="3">
    <location>
        <begin position="42"/>
        <end position="113"/>
    </location>
</feature>
<dbReference type="NCBIfam" id="NF033517">
    <property type="entry name" value="transpos_IS66"/>
    <property type="match status" value="1"/>
</dbReference>
<protein>
    <submittedName>
        <fullName evidence="6">IS66 family transposase</fullName>
    </submittedName>
</protein>
<evidence type="ECO:0000259" key="1">
    <source>
        <dbReference type="Pfam" id="PF03050"/>
    </source>
</evidence>
<accession>A0A6A7ZJC9</accession>
<evidence type="ECO:0000313" key="6">
    <source>
        <dbReference type="EMBL" id="MQU34983.1"/>
    </source>
</evidence>
<dbReference type="Proteomes" id="UP000447574">
    <property type="component" value="Unassembled WGS sequence"/>
</dbReference>
<evidence type="ECO:0000259" key="3">
    <source>
        <dbReference type="Pfam" id="PF13007"/>
    </source>
</evidence>
<organism evidence="6 10">
    <name type="scientific">Pseudomonas helleri</name>
    <dbReference type="NCBI Taxonomy" id="1608996"/>
    <lineage>
        <taxon>Bacteria</taxon>
        <taxon>Pseudomonadati</taxon>
        <taxon>Pseudomonadota</taxon>
        <taxon>Gammaproteobacteria</taxon>
        <taxon>Pseudomonadales</taxon>
        <taxon>Pseudomonadaceae</taxon>
        <taxon>Pseudomonas</taxon>
    </lineage>
</organism>
<dbReference type="Pfam" id="PF13817">
    <property type="entry name" value="DDE_Tnp_IS66_C"/>
    <property type="match status" value="1"/>
</dbReference>
<dbReference type="AlphaFoldDB" id="A0A6A7ZJC9"/>
<dbReference type="EMBL" id="WIVX01000243">
    <property type="protein sequence ID" value="MQU34983.1"/>
    <property type="molecule type" value="Genomic_DNA"/>
</dbReference>
<gene>
    <name evidence="7" type="ORF">GHO28_27425</name>
    <name evidence="6" type="ORF">GHO30_27080</name>
    <name evidence="5" type="ORF">GHO37_18075</name>
</gene>
<feature type="domain" description="Transposase IS66 C-terminal" evidence="4">
    <location>
        <begin position="466"/>
        <end position="503"/>
    </location>
</feature>
<feature type="domain" description="Transposase IS66 central" evidence="1">
    <location>
        <begin position="178"/>
        <end position="459"/>
    </location>
</feature>
<evidence type="ECO:0000259" key="4">
    <source>
        <dbReference type="Pfam" id="PF13817"/>
    </source>
</evidence>
<dbReference type="Pfam" id="PF13005">
    <property type="entry name" value="zf-IS66"/>
    <property type="match status" value="1"/>
</dbReference>
<dbReference type="Proteomes" id="UP000470186">
    <property type="component" value="Unassembled WGS sequence"/>
</dbReference>
<dbReference type="Pfam" id="PF03050">
    <property type="entry name" value="DDE_Tnp_IS66"/>
    <property type="match status" value="1"/>
</dbReference>
<reference evidence="8 9" key="1">
    <citation type="submission" date="2019-10" db="EMBL/GenBank/DDBJ databases">
        <title>Evaluation of single-gene subtyping targets for Pseudomonas.</title>
        <authorList>
            <person name="Reichler S.J."/>
            <person name="Orsi R.H."/>
            <person name="Wiedmann M."/>
            <person name="Martin N.H."/>
            <person name="Murphy S.I."/>
        </authorList>
    </citation>
    <scope>NUCLEOTIDE SEQUENCE [LARGE SCALE GENOMIC DNA]</scope>
    <source>
        <strain evidence="7 9">FSL R10-1876</strain>
        <strain evidence="6 10">FSL R10-2107</strain>
        <strain evidence="5 8">FSL R10-2932</strain>
    </source>
</reference>
<keyword evidence="10" id="KW-1185">Reference proteome</keyword>
<proteinExistence type="predicted"/>
<dbReference type="InterPro" id="IPR052344">
    <property type="entry name" value="Transposase-related"/>
</dbReference>
<evidence type="ECO:0000259" key="2">
    <source>
        <dbReference type="Pfam" id="PF13005"/>
    </source>
</evidence>
<dbReference type="InterPro" id="IPR004291">
    <property type="entry name" value="Transposase_IS66_central"/>
</dbReference>
<evidence type="ECO:0000313" key="8">
    <source>
        <dbReference type="Proteomes" id="UP000447574"/>
    </source>
</evidence>
<dbReference type="EMBL" id="WIWF01000077">
    <property type="protein sequence ID" value="MQT76197.1"/>
    <property type="molecule type" value="Genomic_DNA"/>
</dbReference>
<dbReference type="PANTHER" id="PTHR33678:SF1">
    <property type="entry name" value="BLL1576 PROTEIN"/>
    <property type="match status" value="1"/>
</dbReference>
<feature type="domain" description="Transposase IS66 zinc-finger binding" evidence="2">
    <location>
        <begin position="122"/>
        <end position="164"/>
    </location>
</feature>
<dbReference type="EMBL" id="WIVV01000301">
    <property type="protein sequence ID" value="MQU46196.1"/>
    <property type="molecule type" value="Genomic_DNA"/>
</dbReference>
<name>A0A6A7ZJC9_9PSED</name>
<evidence type="ECO:0000313" key="9">
    <source>
        <dbReference type="Proteomes" id="UP000466863"/>
    </source>
</evidence>
<comment type="caution">
    <text evidence="6">The sequence shown here is derived from an EMBL/GenBank/DDBJ whole genome shotgun (WGS) entry which is preliminary data.</text>
</comment>
<dbReference type="Pfam" id="PF13007">
    <property type="entry name" value="LZ_Tnp_IS66"/>
    <property type="match status" value="1"/>
</dbReference>
<dbReference type="InterPro" id="IPR024463">
    <property type="entry name" value="Transposase_TnpC_homeodom"/>
</dbReference>